<dbReference type="Pfam" id="PF08388">
    <property type="entry name" value="GIIM"/>
    <property type="match status" value="1"/>
</dbReference>
<evidence type="ECO:0000313" key="2">
    <source>
        <dbReference type="EMBL" id="SFM27597.1"/>
    </source>
</evidence>
<protein>
    <submittedName>
        <fullName evidence="2">Group II intron, maturase-specific domain</fullName>
    </submittedName>
</protein>
<evidence type="ECO:0000259" key="1">
    <source>
        <dbReference type="Pfam" id="PF08388"/>
    </source>
</evidence>
<dbReference type="EMBL" id="FOTS01000064">
    <property type="protein sequence ID" value="SFM27597.1"/>
    <property type="molecule type" value="Genomic_DNA"/>
</dbReference>
<dbReference type="RefSeq" id="WP_217645135.1">
    <property type="nucleotide sequence ID" value="NZ_FOTS01000064.1"/>
</dbReference>
<gene>
    <name evidence="2" type="ORF">SAMN04490355_106439</name>
</gene>
<dbReference type="Proteomes" id="UP000199520">
    <property type="component" value="Unassembled WGS sequence"/>
</dbReference>
<evidence type="ECO:0000313" key="3">
    <source>
        <dbReference type="Proteomes" id="UP000199520"/>
    </source>
</evidence>
<dbReference type="AlphaFoldDB" id="A0A1I4PIR1"/>
<dbReference type="InterPro" id="IPR013597">
    <property type="entry name" value="Mat_intron_G2"/>
</dbReference>
<proteinExistence type="predicted"/>
<sequence>LVLDMKSLIEKLNPKIRGWRNYYGFKSARKSLKKIDWYIVVRFTIWWNKKRQVRKHLSEIKEVWRMMYQSGLLKLVG</sequence>
<accession>A0A1I4PIR1</accession>
<feature type="domain" description="Group II intron maturase-specific" evidence="1">
    <location>
        <begin position="4"/>
        <end position="55"/>
    </location>
</feature>
<keyword evidence="3" id="KW-1185">Reference proteome</keyword>
<name>A0A1I4PIR1_9FIRM</name>
<feature type="non-terminal residue" evidence="2">
    <location>
        <position position="1"/>
    </location>
</feature>
<reference evidence="3" key="1">
    <citation type="submission" date="2016-10" db="EMBL/GenBank/DDBJ databases">
        <authorList>
            <person name="Varghese N."/>
            <person name="Submissions S."/>
        </authorList>
    </citation>
    <scope>NUCLEOTIDE SEQUENCE [LARGE SCALE GENOMIC DNA]</scope>
    <source>
        <strain evidence="3">DSM 13327</strain>
    </source>
</reference>
<organism evidence="2 3">
    <name type="scientific">Pelosinus propionicus DSM 13327</name>
    <dbReference type="NCBI Taxonomy" id="1123291"/>
    <lineage>
        <taxon>Bacteria</taxon>
        <taxon>Bacillati</taxon>
        <taxon>Bacillota</taxon>
        <taxon>Negativicutes</taxon>
        <taxon>Selenomonadales</taxon>
        <taxon>Sporomusaceae</taxon>
        <taxon>Pelosinus</taxon>
    </lineage>
</organism>